<organism evidence="2">
    <name type="scientific">Medioppia subpectinata</name>
    <dbReference type="NCBI Taxonomy" id="1979941"/>
    <lineage>
        <taxon>Eukaryota</taxon>
        <taxon>Metazoa</taxon>
        <taxon>Ecdysozoa</taxon>
        <taxon>Arthropoda</taxon>
        <taxon>Chelicerata</taxon>
        <taxon>Arachnida</taxon>
        <taxon>Acari</taxon>
        <taxon>Acariformes</taxon>
        <taxon>Sarcoptiformes</taxon>
        <taxon>Oribatida</taxon>
        <taxon>Brachypylina</taxon>
        <taxon>Oppioidea</taxon>
        <taxon>Oppiidae</taxon>
        <taxon>Medioppia</taxon>
    </lineage>
</organism>
<dbReference type="AlphaFoldDB" id="A0A7R9KYM0"/>
<protein>
    <submittedName>
        <fullName evidence="2">Uncharacterized protein</fullName>
    </submittedName>
</protein>
<accession>A0A7R9KYM0</accession>
<evidence type="ECO:0000313" key="3">
    <source>
        <dbReference type="Proteomes" id="UP000759131"/>
    </source>
</evidence>
<proteinExistence type="predicted"/>
<name>A0A7R9KYM0_9ACAR</name>
<dbReference type="OrthoDB" id="10068803at2759"/>
<keyword evidence="3" id="KW-1185">Reference proteome</keyword>
<feature type="region of interest" description="Disordered" evidence="1">
    <location>
        <begin position="8"/>
        <end position="29"/>
    </location>
</feature>
<gene>
    <name evidence="2" type="ORF">OSB1V03_LOCUS12273</name>
</gene>
<dbReference type="EMBL" id="OC864673">
    <property type="protein sequence ID" value="CAD7631864.1"/>
    <property type="molecule type" value="Genomic_DNA"/>
</dbReference>
<sequence length="145" mass="16201">MPLLWRLHTNDDTHRRHQHHNHTDNHRNSATINVISSGVMSSSAADTTTATTSAVGVSEAELPNQISVAFISDDSVDVNDSSLSYTELTASLDTSSLNGSQRTDVWRMNYNESAIYLEEGFNNDKFEYHPKSRKSLPAYLVVHNH</sequence>
<dbReference type="GO" id="GO:0022832">
    <property type="term" value="F:voltage-gated channel activity"/>
    <property type="evidence" value="ECO:0007669"/>
    <property type="project" value="InterPro"/>
</dbReference>
<dbReference type="GO" id="GO:0005765">
    <property type="term" value="C:lysosomal membrane"/>
    <property type="evidence" value="ECO:0007669"/>
    <property type="project" value="InterPro"/>
</dbReference>
<dbReference type="EMBL" id="CAJPIZ010010098">
    <property type="protein sequence ID" value="CAG2112294.1"/>
    <property type="molecule type" value="Genomic_DNA"/>
</dbReference>
<reference evidence="2" key="1">
    <citation type="submission" date="2020-11" db="EMBL/GenBank/DDBJ databases">
        <authorList>
            <person name="Tran Van P."/>
        </authorList>
    </citation>
    <scope>NUCLEOTIDE SEQUENCE</scope>
</reference>
<evidence type="ECO:0000313" key="2">
    <source>
        <dbReference type="EMBL" id="CAD7631864.1"/>
    </source>
</evidence>
<dbReference type="PANTHER" id="PTHR46474">
    <property type="entry name" value="TWO PORE CALCIUM CHANNEL PROTEIN 1"/>
    <property type="match status" value="1"/>
</dbReference>
<feature type="non-terminal residue" evidence="2">
    <location>
        <position position="1"/>
    </location>
</feature>
<dbReference type="PANTHER" id="PTHR46474:SF1">
    <property type="entry name" value="TWO PORE CHANNEL PROTEIN 1"/>
    <property type="match status" value="1"/>
</dbReference>
<dbReference type="InterPro" id="IPR028801">
    <property type="entry name" value="TPC1_animal"/>
</dbReference>
<dbReference type="Proteomes" id="UP000759131">
    <property type="component" value="Unassembled WGS sequence"/>
</dbReference>
<evidence type="ECO:0000256" key="1">
    <source>
        <dbReference type="SAM" id="MobiDB-lite"/>
    </source>
</evidence>
<dbReference type="GO" id="GO:0010008">
    <property type="term" value="C:endosome membrane"/>
    <property type="evidence" value="ECO:0007669"/>
    <property type="project" value="TreeGrafter"/>
</dbReference>